<feature type="binding site" evidence="10">
    <location>
        <position position="67"/>
    </location>
    <ligand>
        <name>Mg(2+)</name>
        <dbReference type="ChEBI" id="CHEBI:18420"/>
        <label>1</label>
        <note>catalytic</note>
    </ligand>
</feature>
<dbReference type="GO" id="GO:0008441">
    <property type="term" value="F:3'(2'),5'-bisphosphate nucleotidase activity"/>
    <property type="evidence" value="ECO:0007669"/>
    <property type="project" value="UniProtKB-UniRule"/>
</dbReference>
<evidence type="ECO:0000256" key="8">
    <source>
        <dbReference type="ARBA" id="ARBA00023136"/>
    </source>
</evidence>
<dbReference type="GO" id="GO:0005886">
    <property type="term" value="C:plasma membrane"/>
    <property type="evidence" value="ECO:0007669"/>
    <property type="project" value="UniProtKB-SubCell"/>
</dbReference>
<dbReference type="Gene3D" id="3.40.190.80">
    <property type="match status" value="1"/>
</dbReference>
<accession>A0A5A7MWY9</accession>
<evidence type="ECO:0000313" key="11">
    <source>
        <dbReference type="EMBL" id="GEQ99964.1"/>
    </source>
</evidence>
<comment type="catalytic activity">
    <reaction evidence="1 9">
        <text>adenosine 3',5'-bisphosphate + H2O = AMP + phosphate</text>
        <dbReference type="Rhea" id="RHEA:10040"/>
        <dbReference type="ChEBI" id="CHEBI:15377"/>
        <dbReference type="ChEBI" id="CHEBI:43474"/>
        <dbReference type="ChEBI" id="CHEBI:58343"/>
        <dbReference type="ChEBI" id="CHEBI:456215"/>
        <dbReference type="EC" id="3.1.3.7"/>
    </reaction>
</comment>
<comment type="similarity">
    <text evidence="2 9">Belongs to the inositol monophosphatase superfamily. CysQ family.</text>
</comment>
<protein>
    <recommendedName>
        <fullName evidence="9">3'(2'),5'-bisphosphate nucleotidase CysQ</fullName>
        <ecNumber evidence="9">3.1.3.7</ecNumber>
    </recommendedName>
    <alternativeName>
        <fullName evidence="9">3'(2'),5-bisphosphonucleoside 3'(2')-phosphohydrolase</fullName>
    </alternativeName>
    <alternativeName>
        <fullName evidence="9">3'-phosphoadenosine 5'-phosphate phosphatase</fullName>
        <shortName evidence="9">PAP phosphatase</shortName>
    </alternativeName>
</protein>
<feature type="binding site" evidence="9">
    <location>
        <position position="217"/>
    </location>
    <ligand>
        <name>substrate</name>
    </ligand>
</feature>
<dbReference type="PANTHER" id="PTHR43028:SF5">
    <property type="entry name" value="3'(2'),5'-BISPHOSPHATE NUCLEOTIDASE 1"/>
    <property type="match status" value="1"/>
</dbReference>
<dbReference type="AlphaFoldDB" id="A0A5A7MWY9"/>
<evidence type="ECO:0000256" key="7">
    <source>
        <dbReference type="ARBA" id="ARBA00022842"/>
    </source>
</evidence>
<keyword evidence="6 9" id="KW-0378">Hydrolase</keyword>
<feature type="binding site" evidence="10">
    <location>
        <position position="217"/>
    </location>
    <ligand>
        <name>Mg(2+)</name>
        <dbReference type="ChEBI" id="CHEBI:18420"/>
        <label>1</label>
        <note>catalytic</note>
    </ligand>
</feature>
<dbReference type="GO" id="GO:0046854">
    <property type="term" value="P:phosphatidylinositol phosphate biosynthetic process"/>
    <property type="evidence" value="ECO:0007669"/>
    <property type="project" value="InterPro"/>
</dbReference>
<keyword evidence="3 9" id="KW-1003">Cell membrane</keyword>
<feature type="binding site" evidence="10">
    <location>
        <position position="87"/>
    </location>
    <ligand>
        <name>Mg(2+)</name>
        <dbReference type="ChEBI" id="CHEBI:18420"/>
        <label>1</label>
        <note>catalytic</note>
    </ligand>
</feature>
<gene>
    <name evidence="9" type="primary">cysQ</name>
    <name evidence="11" type="ORF">JCM17845_05880</name>
</gene>
<name>A0A5A7MWY9_9PROT</name>
<keyword evidence="4 9" id="KW-0997">Cell inner membrane</keyword>
<sequence length="265" mass="28460">MQKTALTNPLIDVCIKAGHEIMAVARAGITVRTKDDKSPVTLADERAERVILAVLKELTPDVMIVAEEQAAAGGLPDQVDGPFWLVDPLDGTKEFLKGGQDFTVNIALIENGAPTFGIVYCPANGRLFVGEQDKGAWQAVISGDDRITEKRAISTRPCPSQPKIVASKSHRNAETDAYLAKYPDAELVSIGSSLKFCLVATGEADIYPRLGPTMEWDTAAGHAVLLAAGGRMVDEQGADFGYYKPGFKNGLFLAWGDKNTRPEAL</sequence>
<dbReference type="Pfam" id="PF00459">
    <property type="entry name" value="Inositol_P"/>
    <property type="match status" value="1"/>
</dbReference>
<evidence type="ECO:0000256" key="2">
    <source>
        <dbReference type="ARBA" id="ARBA00005289"/>
    </source>
</evidence>
<dbReference type="SUPFAM" id="SSF56655">
    <property type="entry name" value="Carbohydrate phosphatase"/>
    <property type="match status" value="1"/>
</dbReference>
<feature type="binding site" evidence="9">
    <location>
        <position position="67"/>
    </location>
    <ligand>
        <name>Mg(2+)</name>
        <dbReference type="ChEBI" id="CHEBI:18420"/>
        <label>1</label>
    </ligand>
</feature>
<dbReference type="EC" id="3.1.3.7" evidence="9"/>
<feature type="binding site" evidence="9 10">
    <location>
        <position position="90"/>
    </location>
    <ligand>
        <name>Mg(2+)</name>
        <dbReference type="ChEBI" id="CHEBI:18420"/>
        <label>2</label>
    </ligand>
</feature>
<dbReference type="InterPro" id="IPR000760">
    <property type="entry name" value="Inositol_monophosphatase-like"/>
</dbReference>
<reference evidence="11 12" key="1">
    <citation type="submission" date="2019-09" db="EMBL/GenBank/DDBJ databases">
        <title>NBRP : Genome information of microbial organism related human and environment.</title>
        <authorList>
            <person name="Hattori M."/>
            <person name="Oshima K."/>
            <person name="Inaba H."/>
            <person name="Suda W."/>
            <person name="Sakamoto M."/>
            <person name="Iino T."/>
            <person name="Kitahara M."/>
            <person name="Oshida Y."/>
            <person name="Iida T."/>
            <person name="Kudo T."/>
            <person name="Itoh T."/>
            <person name="Ohkuma M."/>
        </authorList>
    </citation>
    <scope>NUCLEOTIDE SEQUENCE [LARGE SCALE GENOMIC DNA]</scope>
    <source>
        <strain evidence="11 12">Mie-1</strain>
    </source>
</reference>
<comment type="subcellular location">
    <subcellularLocation>
        <location evidence="9">Cell inner membrane</location>
        <topology evidence="9">Peripheral membrane protein</topology>
        <orientation evidence="9">Cytoplasmic side</orientation>
    </subcellularLocation>
</comment>
<keyword evidence="5 9" id="KW-0479">Metal-binding</keyword>
<feature type="binding site" evidence="9">
    <location>
        <position position="87"/>
    </location>
    <ligand>
        <name>Mg(2+)</name>
        <dbReference type="ChEBI" id="CHEBI:18420"/>
        <label>2</label>
    </ligand>
</feature>
<dbReference type="GO" id="GO:0000103">
    <property type="term" value="P:sulfate assimilation"/>
    <property type="evidence" value="ECO:0007669"/>
    <property type="project" value="TreeGrafter"/>
</dbReference>
<organism evidence="11 12">
    <name type="scientific">Iodidimonas gelatinilytica</name>
    <dbReference type="NCBI Taxonomy" id="1236966"/>
    <lineage>
        <taxon>Bacteria</taxon>
        <taxon>Pseudomonadati</taxon>
        <taxon>Pseudomonadota</taxon>
        <taxon>Alphaproteobacteria</taxon>
        <taxon>Iodidimonadales</taxon>
        <taxon>Iodidimonadaceae</taxon>
        <taxon>Iodidimonas</taxon>
    </lineage>
</organism>
<dbReference type="CDD" id="cd01638">
    <property type="entry name" value="CysQ"/>
    <property type="match status" value="1"/>
</dbReference>
<evidence type="ECO:0000313" key="12">
    <source>
        <dbReference type="Proteomes" id="UP000325187"/>
    </source>
</evidence>
<evidence type="ECO:0000256" key="10">
    <source>
        <dbReference type="PIRSR" id="PIRSR600760-2"/>
    </source>
</evidence>
<evidence type="ECO:0000256" key="1">
    <source>
        <dbReference type="ARBA" id="ARBA00001625"/>
    </source>
</evidence>
<dbReference type="PRINTS" id="PR00377">
    <property type="entry name" value="IMPHPHTASES"/>
</dbReference>
<dbReference type="PROSITE" id="PS00629">
    <property type="entry name" value="IMP_1"/>
    <property type="match status" value="1"/>
</dbReference>
<dbReference type="Proteomes" id="UP000325187">
    <property type="component" value="Unassembled WGS sequence"/>
</dbReference>
<evidence type="ECO:0000256" key="9">
    <source>
        <dbReference type="HAMAP-Rule" id="MF_02095"/>
    </source>
</evidence>
<dbReference type="InterPro" id="IPR006240">
    <property type="entry name" value="CysQ"/>
</dbReference>
<feature type="binding site" evidence="10">
    <location>
        <position position="89"/>
    </location>
    <ligand>
        <name>Mg(2+)</name>
        <dbReference type="ChEBI" id="CHEBI:18420"/>
        <label>1</label>
        <note>catalytic</note>
    </ligand>
</feature>
<comment type="function">
    <text evidence="9">Converts adenosine-3',5'-bisphosphate (PAP) to AMP.</text>
</comment>
<feature type="binding site" evidence="9">
    <location>
        <position position="87"/>
    </location>
    <ligand>
        <name>Mg(2+)</name>
        <dbReference type="ChEBI" id="CHEBI:18420"/>
        <label>1</label>
    </ligand>
</feature>
<feature type="binding site" evidence="9">
    <location>
        <position position="67"/>
    </location>
    <ligand>
        <name>substrate</name>
    </ligand>
</feature>
<keyword evidence="8 9" id="KW-0472">Membrane</keyword>
<evidence type="ECO:0000256" key="6">
    <source>
        <dbReference type="ARBA" id="ARBA00022801"/>
    </source>
</evidence>
<dbReference type="EMBL" id="BKCM01000002">
    <property type="protein sequence ID" value="GEQ99964.1"/>
    <property type="molecule type" value="Genomic_DNA"/>
</dbReference>
<dbReference type="Gene3D" id="3.30.540.10">
    <property type="entry name" value="Fructose-1,6-Bisphosphatase, subunit A, domain 1"/>
    <property type="match status" value="1"/>
</dbReference>
<feature type="binding site" evidence="9">
    <location>
        <position position="217"/>
    </location>
    <ligand>
        <name>Mg(2+)</name>
        <dbReference type="ChEBI" id="CHEBI:18420"/>
        <label>2</label>
    </ligand>
</feature>
<comment type="cofactor">
    <cofactor evidence="9 10">
        <name>Mg(2+)</name>
        <dbReference type="ChEBI" id="CHEBI:18420"/>
    </cofactor>
</comment>
<dbReference type="PROSITE" id="PS00630">
    <property type="entry name" value="IMP_2"/>
    <property type="match status" value="1"/>
</dbReference>
<evidence type="ECO:0000256" key="4">
    <source>
        <dbReference type="ARBA" id="ARBA00022519"/>
    </source>
</evidence>
<keyword evidence="12" id="KW-1185">Reference proteome</keyword>
<dbReference type="InterPro" id="IPR020583">
    <property type="entry name" value="Inositol_monoP_metal-BS"/>
</dbReference>
<proteinExistence type="inferred from homology"/>
<dbReference type="InterPro" id="IPR020550">
    <property type="entry name" value="Inositol_monophosphatase_CS"/>
</dbReference>
<evidence type="ECO:0000256" key="5">
    <source>
        <dbReference type="ARBA" id="ARBA00022723"/>
    </source>
</evidence>
<dbReference type="GO" id="GO:0000287">
    <property type="term" value="F:magnesium ion binding"/>
    <property type="evidence" value="ECO:0007669"/>
    <property type="project" value="UniProtKB-UniRule"/>
</dbReference>
<dbReference type="PANTHER" id="PTHR43028">
    <property type="entry name" value="3'(2'),5'-BISPHOSPHATE NUCLEOTIDASE 1"/>
    <property type="match status" value="1"/>
</dbReference>
<evidence type="ECO:0000256" key="3">
    <source>
        <dbReference type="ARBA" id="ARBA00022475"/>
    </source>
</evidence>
<comment type="caution">
    <text evidence="11">The sequence shown here is derived from an EMBL/GenBank/DDBJ whole genome shotgun (WGS) entry which is preliminary data.</text>
</comment>
<feature type="binding site" evidence="9">
    <location>
        <position position="89"/>
    </location>
    <ligand>
        <name>Mg(2+)</name>
        <dbReference type="ChEBI" id="CHEBI:18420"/>
        <label>1</label>
    </ligand>
</feature>
<dbReference type="HAMAP" id="MF_02095">
    <property type="entry name" value="CysQ"/>
    <property type="match status" value="1"/>
</dbReference>
<feature type="binding site" evidence="9">
    <location>
        <begin position="89"/>
        <end position="92"/>
    </location>
    <ligand>
        <name>substrate</name>
    </ligand>
</feature>
<dbReference type="RefSeq" id="WP_150001768.1">
    <property type="nucleotide sequence ID" value="NZ_BKCM01000002.1"/>
</dbReference>
<dbReference type="NCBIfam" id="TIGR01331">
    <property type="entry name" value="bisphos_cysQ"/>
    <property type="match status" value="1"/>
</dbReference>
<dbReference type="GO" id="GO:0050427">
    <property type="term" value="P:3'-phosphoadenosine 5'-phosphosulfate metabolic process"/>
    <property type="evidence" value="ECO:0007669"/>
    <property type="project" value="TreeGrafter"/>
</dbReference>
<keyword evidence="7 9" id="KW-0460">Magnesium</keyword>
<dbReference type="InterPro" id="IPR050725">
    <property type="entry name" value="CysQ/Inositol_MonoPase"/>
</dbReference>